<name>W6RNC1_9HYPH</name>
<dbReference type="PATRIC" id="fig|348824.6.peg.6923"/>
<dbReference type="AlphaFoldDB" id="W6RNC1"/>
<proteinExistence type="predicted"/>
<organism evidence="1 2">
    <name type="scientific">Rhizobium favelukesii</name>
    <dbReference type="NCBI Taxonomy" id="348824"/>
    <lineage>
        <taxon>Bacteria</taxon>
        <taxon>Pseudomonadati</taxon>
        <taxon>Pseudomonadota</taxon>
        <taxon>Alphaproteobacteria</taxon>
        <taxon>Hyphomicrobiales</taxon>
        <taxon>Rhizobiaceae</taxon>
        <taxon>Rhizobium/Agrobacterium group</taxon>
        <taxon>Rhizobium</taxon>
    </lineage>
</organism>
<reference evidence="1" key="1">
    <citation type="submission" date="2013-11" db="EMBL/GenBank/DDBJ databases">
        <title>Draft genome sequence of the broad-host-range Rhizobium sp. LPU83 strain, a member of the low-genetic diversity Oregon-like Rhizobium sp. group.</title>
        <authorList>
            <person name="Wibberg D."/>
            <person name="Puehler A."/>
            <person name="Schlueter A."/>
        </authorList>
    </citation>
    <scope>NUCLEOTIDE SEQUENCE [LARGE SCALE GENOMIC DNA]</scope>
    <source>
        <strain evidence="1">LPU83</strain>
        <plasmid evidence="1">pLPU83d</plasmid>
    </source>
</reference>
<accession>W6RNC1</accession>
<dbReference type="EMBL" id="HG916855">
    <property type="protein sequence ID" value="CDM62582.1"/>
    <property type="molecule type" value="Genomic_DNA"/>
</dbReference>
<keyword evidence="1" id="KW-0614">Plasmid</keyword>
<gene>
    <name evidence="1" type="ORF">LPU83_pLPU83d_1212</name>
</gene>
<geneLocation type="plasmid" evidence="1 2">
    <name>pLPU83d</name>
</geneLocation>
<evidence type="ECO:0000313" key="1">
    <source>
        <dbReference type="EMBL" id="CDM62582.1"/>
    </source>
</evidence>
<dbReference type="Proteomes" id="UP000019443">
    <property type="component" value="Plasmid pLPU83d"/>
</dbReference>
<dbReference type="KEGG" id="rhl:LPU83_pLPU83d_1212"/>
<dbReference type="HOGENOM" id="CLU_2071238_0_0_5"/>
<keyword evidence="2" id="KW-1185">Reference proteome</keyword>
<sequence>MYKVELDSLADAGIGAAPADVSRHGGIDRSIIWMWVFGEQRGCGHYLPALAVPALDHLKRQPSVLDAFAFDCRPDGLDGGYVAVQLANRHHARARWFTVDLYSARPTLADSASELGSS</sequence>
<evidence type="ECO:0000313" key="2">
    <source>
        <dbReference type="Proteomes" id="UP000019443"/>
    </source>
</evidence>
<protein>
    <submittedName>
        <fullName evidence="1">Uncharacterized protein</fullName>
    </submittedName>
</protein>